<protein>
    <submittedName>
        <fullName evidence="2">Uncharacterized protein</fullName>
    </submittedName>
</protein>
<dbReference type="GeneID" id="42058513"/>
<proteinExistence type="predicted"/>
<dbReference type="VEuPathDB" id="FungiDB:FPRO_13652"/>
<feature type="chain" id="PRO_5012001606" evidence="1">
    <location>
        <begin position="17"/>
        <end position="155"/>
    </location>
</feature>
<dbReference type="EMBL" id="FJOF01000012">
    <property type="protein sequence ID" value="CZR47983.1"/>
    <property type="molecule type" value="Genomic_DNA"/>
</dbReference>
<keyword evidence="1" id="KW-0732">Signal</keyword>
<dbReference type="AlphaFoldDB" id="A0A1L7W5U2"/>
<accession>A0A1L7W5U2</accession>
<dbReference type="Proteomes" id="UP000183971">
    <property type="component" value="Unassembled WGS sequence"/>
</dbReference>
<keyword evidence="3" id="KW-1185">Reference proteome</keyword>
<evidence type="ECO:0000313" key="2">
    <source>
        <dbReference type="EMBL" id="CZR47983.1"/>
    </source>
</evidence>
<sequence length="155" mass="17372">MAQWLFGMSILRLVLNEIIGSSGPLYDGHPEVLQRIRQASNGLDGEISSEGYQPALVAYTAKNISQISRQVLAFAPKFIVEEETVPRFPKMARCLVLPLVLIQSVLYCPTHIYQEVNNLLLRLENDMELSQGQFAATVSYASRLVGEWLPLCHII</sequence>
<reference evidence="3" key="1">
    <citation type="journal article" date="2016" name="Genome Biol. Evol.">
        <title>Comparative 'omics' of the Fusarium fujikuroi species complex highlights differences in genetic potential and metabolite synthesis.</title>
        <authorList>
            <person name="Niehaus E.-M."/>
            <person name="Muensterkoetter M."/>
            <person name="Proctor R.H."/>
            <person name="Brown D.W."/>
            <person name="Sharon A."/>
            <person name="Idan Y."/>
            <person name="Oren-Young L."/>
            <person name="Sieber C.M."/>
            <person name="Novak O."/>
            <person name="Pencik A."/>
            <person name="Tarkowska D."/>
            <person name="Hromadova K."/>
            <person name="Freeman S."/>
            <person name="Maymon M."/>
            <person name="Elazar M."/>
            <person name="Youssef S.A."/>
            <person name="El-Shabrawy E.S.M."/>
            <person name="Shalaby A.B.A."/>
            <person name="Houterman P."/>
            <person name="Brock N.L."/>
            <person name="Burkhardt I."/>
            <person name="Tsavkelova E.A."/>
            <person name="Dickschat J.S."/>
            <person name="Galuszka P."/>
            <person name="Gueldener U."/>
            <person name="Tudzynski B."/>
        </authorList>
    </citation>
    <scope>NUCLEOTIDE SEQUENCE [LARGE SCALE GENOMIC DNA]</scope>
    <source>
        <strain evidence="3">ET1</strain>
    </source>
</reference>
<name>A0A1L7W5U2_FUSPR</name>
<feature type="signal peptide" evidence="1">
    <location>
        <begin position="1"/>
        <end position="16"/>
    </location>
</feature>
<evidence type="ECO:0000313" key="3">
    <source>
        <dbReference type="Proteomes" id="UP000183971"/>
    </source>
</evidence>
<dbReference type="RefSeq" id="XP_031088516.1">
    <property type="nucleotide sequence ID" value="XM_031223127.1"/>
</dbReference>
<comment type="caution">
    <text evidence="2">The sequence shown here is derived from an EMBL/GenBank/DDBJ whole genome shotgun (WGS) entry which is preliminary data.</text>
</comment>
<evidence type="ECO:0000256" key="1">
    <source>
        <dbReference type="SAM" id="SignalP"/>
    </source>
</evidence>
<gene>
    <name evidence="2" type="ORF">FPRO_13652</name>
</gene>
<organism evidence="2 3">
    <name type="scientific">Fusarium proliferatum (strain ET1)</name>
    <name type="common">Orchid endophyte fungus</name>
    <dbReference type="NCBI Taxonomy" id="1227346"/>
    <lineage>
        <taxon>Eukaryota</taxon>
        <taxon>Fungi</taxon>
        <taxon>Dikarya</taxon>
        <taxon>Ascomycota</taxon>
        <taxon>Pezizomycotina</taxon>
        <taxon>Sordariomycetes</taxon>
        <taxon>Hypocreomycetidae</taxon>
        <taxon>Hypocreales</taxon>
        <taxon>Nectriaceae</taxon>
        <taxon>Fusarium</taxon>
        <taxon>Fusarium fujikuroi species complex</taxon>
    </lineage>
</organism>